<dbReference type="InterPro" id="IPR050194">
    <property type="entry name" value="Glycosyltransferase_grp1"/>
</dbReference>
<evidence type="ECO:0000313" key="4">
    <source>
        <dbReference type="Proteomes" id="UP001596978"/>
    </source>
</evidence>
<proteinExistence type="predicted"/>
<evidence type="ECO:0000259" key="1">
    <source>
        <dbReference type="Pfam" id="PF00534"/>
    </source>
</evidence>
<dbReference type="EC" id="2.4.-.-" evidence="3"/>
<evidence type="ECO:0000313" key="3">
    <source>
        <dbReference type="EMBL" id="MFD0864115.1"/>
    </source>
</evidence>
<organism evidence="3 4">
    <name type="scientific">Sungkyunkwania multivorans</name>
    <dbReference type="NCBI Taxonomy" id="1173618"/>
    <lineage>
        <taxon>Bacteria</taxon>
        <taxon>Pseudomonadati</taxon>
        <taxon>Bacteroidota</taxon>
        <taxon>Flavobacteriia</taxon>
        <taxon>Flavobacteriales</taxon>
        <taxon>Flavobacteriaceae</taxon>
        <taxon>Sungkyunkwania</taxon>
    </lineage>
</organism>
<sequence>MHICFITHEYPKKGHPHGGVGTFVQTMARALVQRGHTVSVVGQHYISRDEDENDQGVAIYRLKKHAVKGLSWWFNAKDINTKLKALHAVDPITIVEASELGLAFIKKLKGVKYVIRLHGGHHFFAEAENRGINLWKGFQEKRSFKKADGFVAVSNYVKTHTEKYLDFYDKPLAYSPSPIDLERFYPRPDIKIKRHHIAFVGTVCEKKGIRQLILAMPKVLKEVPDAILHIYGRDWYFADGTSYIDHLKTDVLPNLEKGPEHIIFHGPIPYDEIPSKYAEAEVCVFPSHMETQGLVAPEAMAMGKPVVFSELGPGPEIIEHQTNGLLCDPHSPDSIAECICELLINKEEAESLAKKAAKSAKELYSIEAAADRNTNFYRSLIRTN</sequence>
<reference evidence="4" key="1">
    <citation type="journal article" date="2019" name="Int. J. Syst. Evol. Microbiol.">
        <title>The Global Catalogue of Microorganisms (GCM) 10K type strain sequencing project: providing services to taxonomists for standard genome sequencing and annotation.</title>
        <authorList>
            <consortium name="The Broad Institute Genomics Platform"/>
            <consortium name="The Broad Institute Genome Sequencing Center for Infectious Disease"/>
            <person name="Wu L."/>
            <person name="Ma J."/>
        </authorList>
    </citation>
    <scope>NUCLEOTIDE SEQUENCE [LARGE SCALE GENOMIC DNA]</scope>
    <source>
        <strain evidence="4">CCUG 62952</strain>
    </source>
</reference>
<dbReference type="InterPro" id="IPR001296">
    <property type="entry name" value="Glyco_trans_1"/>
</dbReference>
<gene>
    <name evidence="3" type="ORF">ACFQ1M_18010</name>
</gene>
<comment type="caution">
    <text evidence="3">The sequence shown here is derived from an EMBL/GenBank/DDBJ whole genome shotgun (WGS) entry which is preliminary data.</text>
</comment>
<dbReference type="EMBL" id="JBHTJH010000025">
    <property type="protein sequence ID" value="MFD0864115.1"/>
    <property type="molecule type" value="Genomic_DNA"/>
</dbReference>
<keyword evidence="3" id="KW-0808">Transferase</keyword>
<feature type="domain" description="Glycosyl transferase family 1" evidence="1">
    <location>
        <begin position="193"/>
        <end position="358"/>
    </location>
</feature>
<dbReference type="InterPro" id="IPR028098">
    <property type="entry name" value="Glyco_trans_4-like_N"/>
</dbReference>
<keyword evidence="3" id="KW-0328">Glycosyltransferase</keyword>
<dbReference type="Proteomes" id="UP001596978">
    <property type="component" value="Unassembled WGS sequence"/>
</dbReference>
<dbReference type="RefSeq" id="WP_386411150.1">
    <property type="nucleotide sequence ID" value="NZ_JBHTJH010000025.1"/>
</dbReference>
<dbReference type="Gene3D" id="3.40.50.2000">
    <property type="entry name" value="Glycogen Phosphorylase B"/>
    <property type="match status" value="2"/>
</dbReference>
<accession>A0ABW3D2K9</accession>
<dbReference type="Pfam" id="PF00534">
    <property type="entry name" value="Glycos_transf_1"/>
    <property type="match status" value="1"/>
</dbReference>
<feature type="domain" description="Glycosyltransferase subfamily 4-like N-terminal" evidence="2">
    <location>
        <begin position="18"/>
        <end position="183"/>
    </location>
</feature>
<dbReference type="CDD" id="cd03801">
    <property type="entry name" value="GT4_PimA-like"/>
    <property type="match status" value="1"/>
</dbReference>
<dbReference type="SUPFAM" id="SSF53756">
    <property type="entry name" value="UDP-Glycosyltransferase/glycogen phosphorylase"/>
    <property type="match status" value="1"/>
</dbReference>
<dbReference type="Pfam" id="PF13439">
    <property type="entry name" value="Glyco_transf_4"/>
    <property type="match status" value="1"/>
</dbReference>
<protein>
    <submittedName>
        <fullName evidence="3">Glycosyltransferase family 4 protein</fullName>
        <ecNumber evidence="3">2.4.-.-</ecNumber>
    </submittedName>
</protein>
<dbReference type="PANTHER" id="PTHR45947:SF3">
    <property type="entry name" value="SULFOQUINOVOSYL TRANSFERASE SQD2"/>
    <property type="match status" value="1"/>
</dbReference>
<keyword evidence="4" id="KW-1185">Reference proteome</keyword>
<name>A0ABW3D2K9_9FLAO</name>
<dbReference type="PANTHER" id="PTHR45947">
    <property type="entry name" value="SULFOQUINOVOSYL TRANSFERASE SQD2"/>
    <property type="match status" value="1"/>
</dbReference>
<dbReference type="GO" id="GO:0016757">
    <property type="term" value="F:glycosyltransferase activity"/>
    <property type="evidence" value="ECO:0007669"/>
    <property type="project" value="UniProtKB-KW"/>
</dbReference>
<evidence type="ECO:0000259" key="2">
    <source>
        <dbReference type="Pfam" id="PF13439"/>
    </source>
</evidence>